<comment type="caution">
    <text evidence="1">The sequence shown here is derived from an EMBL/GenBank/DDBJ whole genome shotgun (WGS) entry which is preliminary data.</text>
</comment>
<dbReference type="Proteomes" id="UP000243376">
    <property type="component" value="Unassembled WGS sequence"/>
</dbReference>
<sequence length="141" mass="15464">ADELLASAADGRIKLYTIATALDLRRQRPELFSAGEYLPLMASGPAAEHVIAFARRHPSAGEAITVAPRLTARLSNGHELPPIGELWDETWLPLPQSTPGSRYHNLFTGERLVVTEHSATPGLALAEILRRWPIALLVRED</sequence>
<reference evidence="1 2" key="1">
    <citation type="submission" date="2018-01" db="EMBL/GenBank/DDBJ databases">
        <title>Metagenomic assembled genomes from two thermal pools in the Uzon Caldera, Kamchatka, Russia.</title>
        <authorList>
            <person name="Wilkins L."/>
            <person name="Ettinger C."/>
        </authorList>
    </citation>
    <scope>NUCLEOTIDE SEQUENCE [LARGE SCALE GENOMIC DNA]</scope>
    <source>
        <strain evidence="1">ZAV-02</strain>
    </source>
</reference>
<evidence type="ECO:0000313" key="2">
    <source>
        <dbReference type="Proteomes" id="UP000243376"/>
    </source>
</evidence>
<organism evidence="1 2">
    <name type="scientific">Chloroflexus aggregans</name>
    <dbReference type="NCBI Taxonomy" id="152260"/>
    <lineage>
        <taxon>Bacteria</taxon>
        <taxon>Bacillati</taxon>
        <taxon>Chloroflexota</taxon>
        <taxon>Chloroflexia</taxon>
        <taxon>Chloroflexales</taxon>
        <taxon>Chloroflexineae</taxon>
        <taxon>Chloroflexaceae</taxon>
        <taxon>Chloroflexus</taxon>
    </lineage>
</organism>
<dbReference type="Gene3D" id="3.20.20.80">
    <property type="entry name" value="Glycosidases"/>
    <property type="match status" value="1"/>
</dbReference>
<proteinExistence type="predicted"/>
<protein>
    <submittedName>
        <fullName evidence="1">Malto-oligosyltrehalose synthase</fullName>
    </submittedName>
</protein>
<gene>
    <name evidence="1" type="ORF">C0184_01445</name>
</gene>
<evidence type="ECO:0000313" key="1">
    <source>
        <dbReference type="EMBL" id="PMP86269.1"/>
    </source>
</evidence>
<name>A0A2J6XE74_9CHLR</name>
<dbReference type="AlphaFoldDB" id="A0A2J6XE74"/>
<accession>A0A2J6XE74</accession>
<dbReference type="EMBL" id="PNIQ01000103">
    <property type="protein sequence ID" value="PMP86269.1"/>
    <property type="molecule type" value="Genomic_DNA"/>
</dbReference>
<feature type="non-terminal residue" evidence="1">
    <location>
        <position position="1"/>
    </location>
</feature>